<dbReference type="Gene3D" id="3.30.70.270">
    <property type="match status" value="1"/>
</dbReference>
<evidence type="ECO:0000313" key="6">
    <source>
        <dbReference type="EMBL" id="KAB2952881.1"/>
    </source>
</evidence>
<sequence length="328" mass="37320">MQKTENAILIIDDAEDIRFLLQELLKRENYKTIVVHSAQEGISILEEKAQKINLILMDVLMPDMNGIEACQKIKSQRKWRDIPVIMVTALNDMEELDRAFSVGAIDYITKPIKKRELLARIRSALALKKEMDQRKAREIELLSVNGLLEDAVEKLKSLSSLDGLTELPNRRRFDEYLEKEWKRAVRNGTKISLIMLDIDYFKAYNDSKGHLSGDECLKKIAHALKQTVQRSADLVCRYGGEEFAVILPETELAGAEQLAEKMRKHIEHLQIEHSSSPLGEVVTISVGVATEKPETYLTWEELIFRADQALYKAKGAGRNTVITATEIN</sequence>
<feature type="domain" description="GGDEF" evidence="5">
    <location>
        <begin position="189"/>
        <end position="326"/>
    </location>
</feature>
<dbReference type="GO" id="GO:0052621">
    <property type="term" value="F:diguanylate cyclase activity"/>
    <property type="evidence" value="ECO:0007669"/>
    <property type="project" value="TreeGrafter"/>
</dbReference>
<dbReference type="RefSeq" id="WP_151619540.1">
    <property type="nucleotide sequence ID" value="NZ_WBXO01000004.1"/>
</dbReference>
<dbReference type="Pfam" id="PF00072">
    <property type="entry name" value="Response_reg"/>
    <property type="match status" value="1"/>
</dbReference>
<evidence type="ECO:0000259" key="5">
    <source>
        <dbReference type="PROSITE" id="PS50887"/>
    </source>
</evidence>
<dbReference type="InterPro" id="IPR029787">
    <property type="entry name" value="Nucleotide_cyclase"/>
</dbReference>
<protein>
    <recommendedName>
        <fullName evidence="1">Stage 0 sporulation protein A homolog</fullName>
    </recommendedName>
</protein>
<dbReference type="AlphaFoldDB" id="A0A6I0F325"/>
<keyword evidence="3" id="KW-0597">Phosphoprotein</keyword>
<dbReference type="SMART" id="SM00267">
    <property type="entry name" value="GGDEF"/>
    <property type="match status" value="1"/>
</dbReference>
<dbReference type="GO" id="GO:0000160">
    <property type="term" value="P:phosphorelay signal transduction system"/>
    <property type="evidence" value="ECO:0007669"/>
    <property type="project" value="InterPro"/>
</dbReference>
<dbReference type="SUPFAM" id="SSF55073">
    <property type="entry name" value="Nucleotide cyclase"/>
    <property type="match status" value="1"/>
</dbReference>
<keyword evidence="7" id="KW-1185">Reference proteome</keyword>
<dbReference type="GO" id="GO:0005886">
    <property type="term" value="C:plasma membrane"/>
    <property type="evidence" value="ECO:0007669"/>
    <property type="project" value="TreeGrafter"/>
</dbReference>
<evidence type="ECO:0000259" key="4">
    <source>
        <dbReference type="PROSITE" id="PS50110"/>
    </source>
</evidence>
<proteinExistence type="predicted"/>
<dbReference type="SMART" id="SM00448">
    <property type="entry name" value="REC"/>
    <property type="match status" value="1"/>
</dbReference>
<dbReference type="SUPFAM" id="SSF52172">
    <property type="entry name" value="CheY-like"/>
    <property type="match status" value="1"/>
</dbReference>
<comment type="function">
    <text evidence="2">May play the central regulatory role in sporulation. It may be an element of the effector pathway responsible for the activation of sporulation genes in response to nutritional stress. Spo0A may act in concert with spo0H (a sigma factor) to control the expression of some genes that are critical to the sporulation process.</text>
</comment>
<dbReference type="EMBL" id="WBXO01000004">
    <property type="protein sequence ID" value="KAB2952881.1"/>
    <property type="molecule type" value="Genomic_DNA"/>
</dbReference>
<dbReference type="InterPro" id="IPR043128">
    <property type="entry name" value="Rev_trsase/Diguanyl_cyclase"/>
</dbReference>
<name>A0A6I0F325_9FIRM</name>
<feature type="modified residue" description="4-aspartylphosphate" evidence="3">
    <location>
        <position position="58"/>
    </location>
</feature>
<dbReference type="FunFam" id="3.30.70.270:FF:000001">
    <property type="entry name" value="Diguanylate cyclase domain protein"/>
    <property type="match status" value="1"/>
</dbReference>
<evidence type="ECO:0000256" key="3">
    <source>
        <dbReference type="PROSITE-ProRule" id="PRU00169"/>
    </source>
</evidence>
<evidence type="ECO:0000256" key="2">
    <source>
        <dbReference type="ARBA" id="ARBA00024867"/>
    </source>
</evidence>
<organism evidence="6 7">
    <name type="scientific">Heliorestis acidaminivorans</name>
    <dbReference type="NCBI Taxonomy" id="553427"/>
    <lineage>
        <taxon>Bacteria</taxon>
        <taxon>Bacillati</taxon>
        <taxon>Bacillota</taxon>
        <taxon>Clostridia</taxon>
        <taxon>Eubacteriales</taxon>
        <taxon>Heliobacteriaceae</taxon>
        <taxon>Heliorestis</taxon>
    </lineage>
</organism>
<feature type="domain" description="Response regulatory" evidence="4">
    <location>
        <begin position="7"/>
        <end position="125"/>
    </location>
</feature>
<dbReference type="PROSITE" id="PS50887">
    <property type="entry name" value="GGDEF"/>
    <property type="match status" value="1"/>
</dbReference>
<dbReference type="InterPro" id="IPR050469">
    <property type="entry name" value="Diguanylate_Cyclase"/>
</dbReference>
<dbReference type="NCBIfam" id="TIGR00254">
    <property type="entry name" value="GGDEF"/>
    <property type="match status" value="1"/>
</dbReference>
<dbReference type="GO" id="GO:1902201">
    <property type="term" value="P:negative regulation of bacterial-type flagellum-dependent cell motility"/>
    <property type="evidence" value="ECO:0007669"/>
    <property type="project" value="TreeGrafter"/>
</dbReference>
<dbReference type="InterPro" id="IPR000160">
    <property type="entry name" value="GGDEF_dom"/>
</dbReference>
<dbReference type="InterPro" id="IPR001789">
    <property type="entry name" value="Sig_transdc_resp-reg_receiver"/>
</dbReference>
<reference evidence="6 7" key="1">
    <citation type="submission" date="2019-10" db="EMBL/GenBank/DDBJ databases">
        <title>Whole-genome sequence of the extremophile Heliorestis acidaminivorans DSM 24790.</title>
        <authorList>
            <person name="Kyndt J.A."/>
            <person name="Meyer T.E."/>
        </authorList>
    </citation>
    <scope>NUCLEOTIDE SEQUENCE [LARGE SCALE GENOMIC DNA]</scope>
    <source>
        <strain evidence="6 7">DSM 24790</strain>
    </source>
</reference>
<dbReference type="PANTHER" id="PTHR45138">
    <property type="entry name" value="REGULATORY COMPONENTS OF SENSORY TRANSDUCTION SYSTEM"/>
    <property type="match status" value="1"/>
</dbReference>
<dbReference type="InterPro" id="IPR011006">
    <property type="entry name" value="CheY-like_superfamily"/>
</dbReference>
<accession>A0A6I0F325</accession>
<dbReference type="PANTHER" id="PTHR45138:SF9">
    <property type="entry name" value="DIGUANYLATE CYCLASE DGCM-RELATED"/>
    <property type="match status" value="1"/>
</dbReference>
<dbReference type="Proteomes" id="UP000468766">
    <property type="component" value="Unassembled WGS sequence"/>
</dbReference>
<dbReference type="Pfam" id="PF00990">
    <property type="entry name" value="GGDEF"/>
    <property type="match status" value="1"/>
</dbReference>
<dbReference type="GO" id="GO:0043709">
    <property type="term" value="P:cell adhesion involved in single-species biofilm formation"/>
    <property type="evidence" value="ECO:0007669"/>
    <property type="project" value="TreeGrafter"/>
</dbReference>
<dbReference type="OrthoDB" id="9783388at2"/>
<gene>
    <name evidence="6" type="ORF">F9B85_06260</name>
</gene>
<evidence type="ECO:0000256" key="1">
    <source>
        <dbReference type="ARBA" id="ARBA00018672"/>
    </source>
</evidence>
<comment type="caution">
    <text evidence="6">The sequence shown here is derived from an EMBL/GenBank/DDBJ whole genome shotgun (WGS) entry which is preliminary data.</text>
</comment>
<evidence type="ECO:0000313" key="7">
    <source>
        <dbReference type="Proteomes" id="UP000468766"/>
    </source>
</evidence>
<dbReference type="CDD" id="cd01949">
    <property type="entry name" value="GGDEF"/>
    <property type="match status" value="1"/>
</dbReference>
<dbReference type="Gene3D" id="3.40.50.2300">
    <property type="match status" value="1"/>
</dbReference>
<dbReference type="PROSITE" id="PS50110">
    <property type="entry name" value="RESPONSE_REGULATORY"/>
    <property type="match status" value="1"/>
</dbReference>